<evidence type="ECO:0000313" key="4">
    <source>
        <dbReference type="Proteomes" id="UP001161757"/>
    </source>
</evidence>
<name>A0AAN6IW46_EXODE</name>
<evidence type="ECO:0000256" key="2">
    <source>
        <dbReference type="SAM" id="Phobius"/>
    </source>
</evidence>
<evidence type="ECO:0000256" key="1">
    <source>
        <dbReference type="SAM" id="MobiDB-lite"/>
    </source>
</evidence>
<feature type="compositionally biased region" description="Polar residues" evidence="1">
    <location>
        <begin position="105"/>
        <end position="119"/>
    </location>
</feature>
<feature type="compositionally biased region" description="Low complexity" evidence="1">
    <location>
        <begin position="439"/>
        <end position="450"/>
    </location>
</feature>
<protein>
    <recommendedName>
        <fullName evidence="5">Ubiquinone/menaquinone biosynthesis methyltransferase</fullName>
    </recommendedName>
</protein>
<feature type="region of interest" description="Disordered" evidence="1">
    <location>
        <begin position="83"/>
        <end position="128"/>
    </location>
</feature>
<dbReference type="EMBL" id="JAJGCB010000003">
    <property type="protein sequence ID" value="KAJ8993569.1"/>
    <property type="molecule type" value="Genomic_DNA"/>
</dbReference>
<dbReference type="InterPro" id="IPR029063">
    <property type="entry name" value="SAM-dependent_MTases_sf"/>
</dbReference>
<keyword evidence="2" id="KW-1133">Transmembrane helix</keyword>
<sequence length="458" mass="51196">MSLRLPVADTRMRSLAKSRVPHLAASLLVKRATSSPGDLKPRILVQHGSSYRNSLASGYRQTIPPPTSCSWQRPLLNQNTSRTYASTAQSLPRRAPLPRPSQPSNQAVGNASPKNNGPTSSSAAARARASSRPQRSFNIYFWGVSLFGFVLSAYLSSLYVTYQREVKESEQLDLPQNADVSSRWMDLSRNFDDEVDMSEKLMGLRSKRRKLCQQAEGNVLEVSAGTGRNMDLYNLDPINTPRNKRIKSLTFNDQSEIMVYQAEKKFEKLQEETDAIAKFRGPVRFVVGDAADKRVISRPEGGFDTIVQTMGLCSMANPVGFLKRLGELCRQPGEPTKGLDNLTNKKEDGRETDQRPHGEGDGNQDKGGKILLLEHGRSYLGFLNKYLDNIAKRHADRYGCWWNKDIDQIIKDSGLVVESKKRYHFGTTYEYVLRPPPHQTQSTSTTTGPTAAEDVNHA</sequence>
<feature type="region of interest" description="Disordered" evidence="1">
    <location>
        <begin position="434"/>
        <end position="458"/>
    </location>
</feature>
<feature type="region of interest" description="Disordered" evidence="1">
    <location>
        <begin position="332"/>
        <end position="368"/>
    </location>
</feature>
<evidence type="ECO:0008006" key="5">
    <source>
        <dbReference type="Google" id="ProtNLM"/>
    </source>
</evidence>
<dbReference type="SUPFAM" id="SSF53335">
    <property type="entry name" value="S-adenosyl-L-methionine-dependent methyltransferases"/>
    <property type="match status" value="1"/>
</dbReference>
<organism evidence="3 4">
    <name type="scientific">Exophiala dermatitidis</name>
    <name type="common">Black yeast-like fungus</name>
    <name type="synonym">Wangiella dermatitidis</name>
    <dbReference type="NCBI Taxonomy" id="5970"/>
    <lineage>
        <taxon>Eukaryota</taxon>
        <taxon>Fungi</taxon>
        <taxon>Dikarya</taxon>
        <taxon>Ascomycota</taxon>
        <taxon>Pezizomycotina</taxon>
        <taxon>Eurotiomycetes</taxon>
        <taxon>Chaetothyriomycetidae</taxon>
        <taxon>Chaetothyriales</taxon>
        <taxon>Herpotrichiellaceae</taxon>
        <taxon>Exophiala</taxon>
    </lineage>
</organism>
<feature type="compositionally biased region" description="Basic and acidic residues" evidence="1">
    <location>
        <begin position="343"/>
        <end position="368"/>
    </location>
</feature>
<keyword evidence="2" id="KW-0472">Membrane</keyword>
<keyword evidence="2" id="KW-0812">Transmembrane</keyword>
<dbReference type="Proteomes" id="UP001161757">
    <property type="component" value="Unassembled WGS sequence"/>
</dbReference>
<dbReference type="GO" id="GO:0008168">
    <property type="term" value="F:methyltransferase activity"/>
    <property type="evidence" value="ECO:0007669"/>
    <property type="project" value="TreeGrafter"/>
</dbReference>
<dbReference type="PANTHER" id="PTHR42912">
    <property type="entry name" value="METHYLTRANSFERASE"/>
    <property type="match status" value="1"/>
</dbReference>
<evidence type="ECO:0000313" key="3">
    <source>
        <dbReference type="EMBL" id="KAJ8993569.1"/>
    </source>
</evidence>
<gene>
    <name evidence="3" type="ORF">HRR80_002078</name>
</gene>
<feature type="transmembrane region" description="Helical" evidence="2">
    <location>
        <begin position="139"/>
        <end position="162"/>
    </location>
</feature>
<dbReference type="Gene3D" id="3.40.50.150">
    <property type="entry name" value="Vaccinia Virus protein VP39"/>
    <property type="match status" value="1"/>
</dbReference>
<comment type="caution">
    <text evidence="3">The sequence shown here is derived from an EMBL/GenBank/DDBJ whole genome shotgun (WGS) entry which is preliminary data.</text>
</comment>
<dbReference type="AlphaFoldDB" id="A0AAN6IW46"/>
<dbReference type="PANTHER" id="PTHR42912:SF83">
    <property type="entry name" value="METHYLTRANSFERASE TYPE 11 DOMAIN-CONTAINING PROTEIN"/>
    <property type="match status" value="1"/>
</dbReference>
<accession>A0AAN6IW46</accession>
<reference evidence="3" key="1">
    <citation type="submission" date="2023-01" db="EMBL/GenBank/DDBJ databases">
        <title>Exophiala dermititidis isolated from Cystic Fibrosis Patient.</title>
        <authorList>
            <person name="Kurbessoian T."/>
            <person name="Crocker A."/>
            <person name="Murante D."/>
            <person name="Hogan D.A."/>
            <person name="Stajich J.E."/>
        </authorList>
    </citation>
    <scope>NUCLEOTIDE SEQUENCE</scope>
    <source>
        <strain evidence="3">Ex8</strain>
    </source>
</reference>
<proteinExistence type="predicted"/>
<dbReference type="InterPro" id="IPR050508">
    <property type="entry name" value="Methyltransf_Superfamily"/>
</dbReference>